<dbReference type="PANTHER" id="PTHR38011:SF11">
    <property type="entry name" value="2,5-DIAMINO-6-RIBOSYLAMINO-4(3H)-PYRIMIDINONE 5'-PHOSPHATE REDUCTASE"/>
    <property type="match status" value="1"/>
</dbReference>
<dbReference type="InterPro" id="IPR050765">
    <property type="entry name" value="Riboflavin_Biosynth_HTPR"/>
</dbReference>
<dbReference type="SUPFAM" id="SSF53597">
    <property type="entry name" value="Dihydrofolate reductase-like"/>
    <property type="match status" value="1"/>
</dbReference>
<dbReference type="InterPro" id="IPR024072">
    <property type="entry name" value="DHFR-like_dom_sf"/>
</dbReference>
<dbReference type="GO" id="GO:0009231">
    <property type="term" value="P:riboflavin biosynthetic process"/>
    <property type="evidence" value="ECO:0007669"/>
    <property type="project" value="InterPro"/>
</dbReference>
<dbReference type="STRING" id="1423792.FD09_GL000602"/>
<accession>A0A0R1MU95</accession>
<dbReference type="Proteomes" id="UP000051330">
    <property type="component" value="Unassembled WGS sequence"/>
</dbReference>
<dbReference type="AlphaFoldDB" id="A0A0R1MU95"/>
<dbReference type="PATRIC" id="fig|1423792.3.peg.614"/>
<protein>
    <recommendedName>
        <fullName evidence="1">Bacterial bifunctional deaminase-reductase C-terminal domain-containing protein</fullName>
    </recommendedName>
</protein>
<feature type="domain" description="Bacterial bifunctional deaminase-reductase C-terminal" evidence="1">
    <location>
        <begin position="15"/>
        <end position="178"/>
    </location>
</feature>
<dbReference type="PANTHER" id="PTHR38011">
    <property type="entry name" value="DIHYDROFOLATE REDUCTASE FAMILY PROTEIN (AFU_ORTHOLOGUE AFUA_8G06820)"/>
    <property type="match status" value="1"/>
</dbReference>
<dbReference type="InterPro" id="IPR002734">
    <property type="entry name" value="RibDG_C"/>
</dbReference>
<evidence type="ECO:0000313" key="2">
    <source>
        <dbReference type="EMBL" id="KRL11679.1"/>
    </source>
</evidence>
<sequence length="189" mass="20873">MNNMTGEKEKVPKRRVILQIAQSLDGFIAERNGSTEWLTKLDSTEADNAYQRFYASIDTVIMGRKTYQRALKLAGSYPYQDKQSYVFSTTLHDTDDPTTVVAGNVAGFVQSLKEKKGKDIWLVGGADIFTDLLQAGLIDEIMVTVAPVLLGDGVSLVSHDLPDIPLTLKEGRQLGQFIQLTYTVGNVKN</sequence>
<organism evidence="2 3">
    <name type="scientific">Schleiferilactobacillus perolens DSM 12744</name>
    <dbReference type="NCBI Taxonomy" id="1423792"/>
    <lineage>
        <taxon>Bacteria</taxon>
        <taxon>Bacillati</taxon>
        <taxon>Bacillota</taxon>
        <taxon>Bacilli</taxon>
        <taxon>Lactobacillales</taxon>
        <taxon>Lactobacillaceae</taxon>
        <taxon>Schleiferilactobacillus</taxon>
    </lineage>
</organism>
<evidence type="ECO:0000259" key="1">
    <source>
        <dbReference type="Pfam" id="PF01872"/>
    </source>
</evidence>
<evidence type="ECO:0000313" key="3">
    <source>
        <dbReference type="Proteomes" id="UP000051330"/>
    </source>
</evidence>
<keyword evidence="3" id="KW-1185">Reference proteome</keyword>
<comment type="caution">
    <text evidence="2">The sequence shown here is derived from an EMBL/GenBank/DDBJ whole genome shotgun (WGS) entry which is preliminary data.</text>
</comment>
<reference evidence="2 3" key="1">
    <citation type="journal article" date="2015" name="Genome Announc.">
        <title>Expanding the biotechnology potential of lactobacilli through comparative genomics of 213 strains and associated genera.</title>
        <authorList>
            <person name="Sun Z."/>
            <person name="Harris H.M."/>
            <person name="McCann A."/>
            <person name="Guo C."/>
            <person name="Argimon S."/>
            <person name="Zhang W."/>
            <person name="Yang X."/>
            <person name="Jeffery I.B."/>
            <person name="Cooney J.C."/>
            <person name="Kagawa T.F."/>
            <person name="Liu W."/>
            <person name="Song Y."/>
            <person name="Salvetti E."/>
            <person name="Wrobel A."/>
            <person name="Rasinkangas P."/>
            <person name="Parkhill J."/>
            <person name="Rea M.C."/>
            <person name="O'Sullivan O."/>
            <person name="Ritari J."/>
            <person name="Douillard F.P."/>
            <person name="Paul Ross R."/>
            <person name="Yang R."/>
            <person name="Briner A.E."/>
            <person name="Felis G.E."/>
            <person name="de Vos W.M."/>
            <person name="Barrangou R."/>
            <person name="Klaenhammer T.R."/>
            <person name="Caufield P.W."/>
            <person name="Cui Y."/>
            <person name="Zhang H."/>
            <person name="O'Toole P.W."/>
        </authorList>
    </citation>
    <scope>NUCLEOTIDE SEQUENCE [LARGE SCALE GENOMIC DNA]</scope>
    <source>
        <strain evidence="2 3">DSM 12744</strain>
    </source>
</reference>
<dbReference type="EMBL" id="AZEC01000011">
    <property type="protein sequence ID" value="KRL11679.1"/>
    <property type="molecule type" value="Genomic_DNA"/>
</dbReference>
<dbReference type="Gene3D" id="3.40.430.10">
    <property type="entry name" value="Dihydrofolate Reductase, subunit A"/>
    <property type="match status" value="1"/>
</dbReference>
<proteinExistence type="predicted"/>
<dbReference type="GO" id="GO:0008703">
    <property type="term" value="F:5-amino-6-(5-phosphoribosylamino)uracil reductase activity"/>
    <property type="evidence" value="ECO:0007669"/>
    <property type="project" value="InterPro"/>
</dbReference>
<gene>
    <name evidence="2" type="ORF">FD09_GL000602</name>
</gene>
<dbReference type="Pfam" id="PF01872">
    <property type="entry name" value="RibD_C"/>
    <property type="match status" value="1"/>
</dbReference>
<name>A0A0R1MU95_9LACO</name>